<keyword evidence="4 8" id="KW-0560">Oxidoreductase</keyword>
<evidence type="ECO:0000256" key="5">
    <source>
        <dbReference type="RuleBase" id="RU361277"/>
    </source>
</evidence>
<evidence type="ECO:0000256" key="4">
    <source>
        <dbReference type="ARBA" id="ARBA00023002"/>
    </source>
</evidence>
<comment type="similarity">
    <text evidence="5">Belongs to the zinc-containing alcohol dehydrogenase family.</text>
</comment>
<dbReference type="GO" id="GO:0004022">
    <property type="term" value="F:alcohol dehydrogenase (NAD+) activity"/>
    <property type="evidence" value="ECO:0007669"/>
    <property type="project" value="UniProtKB-EC"/>
</dbReference>
<dbReference type="InterPro" id="IPR013154">
    <property type="entry name" value="ADH-like_N"/>
</dbReference>
<dbReference type="RefSeq" id="WP_064720075.1">
    <property type="nucleotide sequence ID" value="NZ_LXEV01000023.1"/>
</dbReference>
<dbReference type="SUPFAM" id="SSF50129">
    <property type="entry name" value="GroES-like"/>
    <property type="match status" value="1"/>
</dbReference>
<keyword evidence="2 5" id="KW-0479">Metal-binding</keyword>
<dbReference type="Pfam" id="PF08240">
    <property type="entry name" value="ADH_N"/>
    <property type="match status" value="1"/>
</dbReference>
<name>A0AAJ3HRU5_PROHU</name>
<comment type="cofactor">
    <cofactor evidence="1 5">
        <name>Zn(2+)</name>
        <dbReference type="ChEBI" id="CHEBI:29105"/>
    </cofactor>
</comment>
<reference evidence="8 9" key="1">
    <citation type="submission" date="2016-04" db="EMBL/GenBank/DDBJ databases">
        <title>ATOL: Assembling a taxonomically balanced genome-scale reconstruction of the evolutionary history of the Enterobacteriaceae.</title>
        <authorList>
            <person name="Plunkett G.III."/>
            <person name="Neeno-Eckwall E.C."/>
            <person name="Glasner J.D."/>
            <person name="Perna N.T."/>
        </authorList>
    </citation>
    <scope>NUCLEOTIDE SEQUENCE [LARGE SCALE GENOMIC DNA]</scope>
    <source>
        <strain evidence="8 9">ATCC 700826</strain>
    </source>
</reference>
<keyword evidence="9" id="KW-1185">Reference proteome</keyword>
<feature type="domain" description="Alcohol dehydrogenase-like N-terminal" evidence="7">
    <location>
        <begin position="29"/>
        <end position="147"/>
    </location>
</feature>
<keyword evidence="3 5" id="KW-0862">Zinc</keyword>
<dbReference type="PROSITE" id="PS00059">
    <property type="entry name" value="ADH_ZINC"/>
    <property type="match status" value="1"/>
</dbReference>
<comment type="caution">
    <text evidence="8">The sequence shown here is derived from an EMBL/GenBank/DDBJ whole genome shotgun (WGS) entry which is preliminary data.</text>
</comment>
<dbReference type="EC" id="1.-.-.-" evidence="8"/>
<evidence type="ECO:0000313" key="9">
    <source>
        <dbReference type="Proteomes" id="UP000078250"/>
    </source>
</evidence>
<dbReference type="SUPFAM" id="SSF51735">
    <property type="entry name" value="NAD(P)-binding Rossmann-fold domains"/>
    <property type="match status" value="1"/>
</dbReference>
<dbReference type="GO" id="GO:0008270">
    <property type="term" value="F:zinc ion binding"/>
    <property type="evidence" value="ECO:0007669"/>
    <property type="project" value="InterPro"/>
</dbReference>
<evidence type="ECO:0000256" key="2">
    <source>
        <dbReference type="ARBA" id="ARBA00022723"/>
    </source>
</evidence>
<sequence>MVNKILGYAAKSPSAPLAPYQFEVRSLREDDVAIDILYCGVCHSDLHQARNDWNASIYPIVPGHEIIGHVTAVGNKVNKFKVGDLVGVGCMVDSCRHCSACQQGLEQYCEEGFTFTYNSHDRHDNRVTYGGYAQAILCAEDFVLHVPNNLAPEGVAPLLCAGITTWSPLRQWGVTKGSKVAIIGLGGLGHMALKFAHALGAEVTLFTRSIDKEADARRLGAHHVVLSTDKAQMDAVKNEFEVIIDTVPYSHDINPYLPTLMIDGTLVFVGLIGDVEPTINTSAMIFGRRAVAGSCIGGIAETQEMLDFCGKHNITADIELIDIKNINQAFERMIKSDVKYRFVIDMKTLSEN</sequence>
<dbReference type="FunFam" id="3.40.50.720:FF:000022">
    <property type="entry name" value="Cinnamyl alcohol dehydrogenase"/>
    <property type="match status" value="1"/>
</dbReference>
<evidence type="ECO:0000256" key="1">
    <source>
        <dbReference type="ARBA" id="ARBA00001947"/>
    </source>
</evidence>
<dbReference type="AlphaFoldDB" id="A0AAJ3HRU5"/>
<dbReference type="CDD" id="cd05283">
    <property type="entry name" value="CAD1"/>
    <property type="match status" value="1"/>
</dbReference>
<evidence type="ECO:0000256" key="3">
    <source>
        <dbReference type="ARBA" id="ARBA00022833"/>
    </source>
</evidence>
<dbReference type="PROSITE" id="PS00065">
    <property type="entry name" value="D_2_HYDROXYACID_DH_1"/>
    <property type="match status" value="1"/>
</dbReference>
<evidence type="ECO:0000259" key="7">
    <source>
        <dbReference type="Pfam" id="PF08240"/>
    </source>
</evidence>
<dbReference type="Gene3D" id="3.40.50.720">
    <property type="entry name" value="NAD(P)-binding Rossmann-like Domain"/>
    <property type="match status" value="1"/>
</dbReference>
<dbReference type="InterPro" id="IPR011032">
    <property type="entry name" value="GroES-like_sf"/>
</dbReference>
<evidence type="ECO:0000259" key="6">
    <source>
        <dbReference type="Pfam" id="PF00107"/>
    </source>
</evidence>
<dbReference type="InterPro" id="IPR047109">
    <property type="entry name" value="CAD-like"/>
</dbReference>
<dbReference type="EMBL" id="LXEV01000023">
    <property type="protein sequence ID" value="OAT46637.1"/>
    <property type="molecule type" value="Genomic_DNA"/>
</dbReference>
<dbReference type="EC" id="1.1.1.1" evidence="8"/>
<organism evidence="8 9">
    <name type="scientific">Proteus hauseri ATCC 700826</name>
    <dbReference type="NCBI Taxonomy" id="1354271"/>
    <lineage>
        <taxon>Bacteria</taxon>
        <taxon>Pseudomonadati</taxon>
        <taxon>Pseudomonadota</taxon>
        <taxon>Gammaproteobacteria</taxon>
        <taxon>Enterobacterales</taxon>
        <taxon>Morganellaceae</taxon>
        <taxon>Proteus</taxon>
    </lineage>
</organism>
<accession>A0AAJ3HRU5</accession>
<protein>
    <submittedName>
        <fullName evidence="8">Alcohol dehydrogenase</fullName>
        <ecNumber evidence="8">1.-.-.-</ecNumber>
        <ecNumber evidence="8">1.1.1.1</ecNumber>
    </submittedName>
</protein>
<dbReference type="Proteomes" id="UP000078250">
    <property type="component" value="Unassembled WGS sequence"/>
</dbReference>
<evidence type="ECO:0000313" key="8">
    <source>
        <dbReference type="EMBL" id="OAT46637.1"/>
    </source>
</evidence>
<dbReference type="InterPro" id="IPR036291">
    <property type="entry name" value="NAD(P)-bd_dom_sf"/>
</dbReference>
<dbReference type="Gene3D" id="3.90.180.10">
    <property type="entry name" value="Medium-chain alcohol dehydrogenases, catalytic domain"/>
    <property type="match status" value="1"/>
</dbReference>
<dbReference type="InterPro" id="IPR029752">
    <property type="entry name" value="D-isomer_DH_CS1"/>
</dbReference>
<dbReference type="InterPro" id="IPR002328">
    <property type="entry name" value="ADH_Zn_CS"/>
</dbReference>
<proteinExistence type="inferred from homology"/>
<dbReference type="Pfam" id="PF00107">
    <property type="entry name" value="ADH_zinc_N"/>
    <property type="match status" value="1"/>
</dbReference>
<dbReference type="GO" id="GO:0008106">
    <property type="term" value="F:alcohol dehydrogenase (NADP+) activity"/>
    <property type="evidence" value="ECO:0007669"/>
    <property type="project" value="UniProtKB-ARBA"/>
</dbReference>
<gene>
    <name evidence="8" type="ORF">M997_2119</name>
</gene>
<feature type="domain" description="Alcohol dehydrogenase-like C-terminal" evidence="6">
    <location>
        <begin position="187"/>
        <end position="309"/>
    </location>
</feature>
<dbReference type="InterPro" id="IPR013149">
    <property type="entry name" value="ADH-like_C"/>
</dbReference>
<dbReference type="PANTHER" id="PTHR42683">
    <property type="entry name" value="ALDEHYDE REDUCTASE"/>
    <property type="match status" value="1"/>
</dbReference>